<proteinExistence type="predicted"/>
<dbReference type="SMART" id="SM01080">
    <property type="entry name" value="CHASE2"/>
    <property type="match status" value="1"/>
</dbReference>
<keyword evidence="1" id="KW-0812">Transmembrane</keyword>
<dbReference type="EMBL" id="BBLT01000010">
    <property type="protein sequence ID" value="GAL86947.1"/>
    <property type="molecule type" value="Genomic_DNA"/>
</dbReference>
<dbReference type="Pfam" id="PF05226">
    <property type="entry name" value="CHASE2"/>
    <property type="match status" value="1"/>
</dbReference>
<comment type="caution">
    <text evidence="3">The sequence shown here is derived from an EMBL/GenBank/DDBJ whole genome shotgun (WGS) entry which is preliminary data.</text>
</comment>
<accession>A0A098LKS0</accession>
<evidence type="ECO:0000313" key="3">
    <source>
        <dbReference type="EMBL" id="GAL86947.1"/>
    </source>
</evidence>
<name>A0A098LKS0_9BACT</name>
<keyword evidence="1" id="KW-0472">Membrane</keyword>
<dbReference type="AlphaFoldDB" id="A0A098LKS0"/>
<dbReference type="STRING" id="153721.MYP_4177"/>
<organism evidence="3 4">
    <name type="scientific">Sporocytophaga myxococcoides</name>
    <dbReference type="NCBI Taxonomy" id="153721"/>
    <lineage>
        <taxon>Bacteria</taxon>
        <taxon>Pseudomonadati</taxon>
        <taxon>Bacteroidota</taxon>
        <taxon>Cytophagia</taxon>
        <taxon>Cytophagales</taxon>
        <taxon>Cytophagaceae</taxon>
        <taxon>Sporocytophaga</taxon>
    </lineage>
</organism>
<dbReference type="OrthoDB" id="1403562at2"/>
<feature type="transmembrane region" description="Helical" evidence="1">
    <location>
        <begin position="387"/>
        <end position="412"/>
    </location>
</feature>
<sequence length="433" mass="49643">MKRKILRDSVGATIFTMIVLWILSQIEINSDVLNPVSKTLGDFQITDLYFSQFKEGEKADTNIVLVNIGELDRAGIAEMLNKINAFNPRVIGIDAFFRKPKDKEGDSLLANAFSKVKNLVLVSKVSKCDGNICDSLETSHPMFCQYAETGMSNMISEGYDKFKTSREFSKYEVYRKKVRQYGPDNNIYFERQIDTIELDFAAKLAGYINPAAVNDLLKRKDTVEVINYAGNIEIHGDVNPNASIKYFALDVGQIFEMEDLSFMKDKIVLMGYLGPNFEKITWEDRFFTPLNINYIGKANPDMYGVVIHANKISMILNGNYVNNAGWLFTLIVNFIIIFLNIALFSYLFLKLGHWYDGASLFLTLLEAILMIFLVIMIFHRYNYKIDFTLATVALFLTGNMTELYYSVFIPLIKKYKKHLLILHIFKKGQAYEN</sequence>
<evidence type="ECO:0000256" key="1">
    <source>
        <dbReference type="SAM" id="Phobius"/>
    </source>
</evidence>
<protein>
    <recommendedName>
        <fullName evidence="2">CHASE2 domain-containing protein</fullName>
    </recommendedName>
</protein>
<keyword evidence="4" id="KW-1185">Reference proteome</keyword>
<feature type="domain" description="CHASE2" evidence="2">
    <location>
        <begin position="40"/>
        <end position="344"/>
    </location>
</feature>
<evidence type="ECO:0000259" key="2">
    <source>
        <dbReference type="SMART" id="SM01080"/>
    </source>
</evidence>
<feature type="transmembrane region" description="Helical" evidence="1">
    <location>
        <begin position="360"/>
        <end position="381"/>
    </location>
</feature>
<dbReference type="RefSeq" id="WP_052430382.1">
    <property type="nucleotide sequence ID" value="NZ_BBLT01000010.1"/>
</dbReference>
<reference evidence="3 4" key="1">
    <citation type="submission" date="2014-09" db="EMBL/GenBank/DDBJ databases">
        <title>Sporocytophaga myxococcoides PG-01 genome sequencing.</title>
        <authorList>
            <person name="Liu L."/>
            <person name="Gao P.J."/>
            <person name="Chen G.J."/>
            <person name="Wang L.S."/>
        </authorList>
    </citation>
    <scope>NUCLEOTIDE SEQUENCE [LARGE SCALE GENOMIC DNA]</scope>
    <source>
        <strain evidence="3 4">PG-01</strain>
    </source>
</reference>
<dbReference type="Proteomes" id="UP000030185">
    <property type="component" value="Unassembled WGS sequence"/>
</dbReference>
<feature type="transmembrane region" description="Helical" evidence="1">
    <location>
        <begin position="324"/>
        <end position="348"/>
    </location>
</feature>
<gene>
    <name evidence="3" type="ORF">MYP_4177</name>
</gene>
<evidence type="ECO:0000313" key="4">
    <source>
        <dbReference type="Proteomes" id="UP000030185"/>
    </source>
</evidence>
<keyword evidence="1" id="KW-1133">Transmembrane helix</keyword>
<dbReference type="eggNOG" id="COG4252">
    <property type="taxonomic scope" value="Bacteria"/>
</dbReference>
<dbReference type="InterPro" id="IPR007890">
    <property type="entry name" value="CHASE2"/>
</dbReference>